<accession>A0A9D3LTD5</accession>
<gene>
    <name evidence="1" type="ORF">ANANG_G00290340</name>
</gene>
<organism evidence="1 2">
    <name type="scientific">Anguilla anguilla</name>
    <name type="common">European freshwater eel</name>
    <name type="synonym">Muraena anguilla</name>
    <dbReference type="NCBI Taxonomy" id="7936"/>
    <lineage>
        <taxon>Eukaryota</taxon>
        <taxon>Metazoa</taxon>
        <taxon>Chordata</taxon>
        <taxon>Craniata</taxon>
        <taxon>Vertebrata</taxon>
        <taxon>Euteleostomi</taxon>
        <taxon>Actinopterygii</taxon>
        <taxon>Neopterygii</taxon>
        <taxon>Teleostei</taxon>
        <taxon>Anguilliformes</taxon>
        <taxon>Anguillidae</taxon>
        <taxon>Anguilla</taxon>
    </lineage>
</organism>
<dbReference type="Proteomes" id="UP001044222">
    <property type="component" value="Chromosome 17"/>
</dbReference>
<dbReference type="EMBL" id="JAFIRN010000017">
    <property type="protein sequence ID" value="KAG5832358.1"/>
    <property type="molecule type" value="Genomic_DNA"/>
</dbReference>
<name>A0A9D3LTD5_ANGAN</name>
<keyword evidence="2" id="KW-1185">Reference proteome</keyword>
<dbReference type="AlphaFoldDB" id="A0A9D3LTD5"/>
<proteinExistence type="predicted"/>
<protein>
    <submittedName>
        <fullName evidence="1">Uncharacterized protein</fullName>
    </submittedName>
</protein>
<sequence length="194" mass="21604">MSSFGKLTDYFIRRKSQEDLRGARRESQRSSSYCCTVAEARSLEKKLQRPLLAKSRTLPSIPQSPMANRMNRSDLVDGSQAHVPFRFKPLLAPVSLRCPQQVRLSFWERGWSSVEGCGPVPSLPCPTSGSGPRTCRRASPWTSAWVARSPRPAGGGADLPQQQGQAQKEICESRFLFSPLTSSQSSSVFFILRR</sequence>
<reference evidence="1" key="1">
    <citation type="submission" date="2021-01" db="EMBL/GenBank/DDBJ databases">
        <title>A chromosome-scale assembly of European eel, Anguilla anguilla.</title>
        <authorList>
            <person name="Henkel C."/>
            <person name="Jong-Raadsen S.A."/>
            <person name="Dufour S."/>
            <person name="Weltzien F.-A."/>
            <person name="Palstra A.P."/>
            <person name="Pelster B."/>
            <person name="Spaink H.P."/>
            <person name="Van Den Thillart G.E."/>
            <person name="Jansen H."/>
            <person name="Zahm M."/>
            <person name="Klopp C."/>
            <person name="Cedric C."/>
            <person name="Louis A."/>
            <person name="Berthelot C."/>
            <person name="Parey E."/>
            <person name="Roest Crollius H."/>
            <person name="Montfort J."/>
            <person name="Robinson-Rechavi M."/>
            <person name="Bucao C."/>
            <person name="Bouchez O."/>
            <person name="Gislard M."/>
            <person name="Lluch J."/>
            <person name="Milhes M."/>
            <person name="Lampietro C."/>
            <person name="Lopez Roques C."/>
            <person name="Donnadieu C."/>
            <person name="Braasch I."/>
            <person name="Desvignes T."/>
            <person name="Postlethwait J."/>
            <person name="Bobe J."/>
            <person name="Guiguen Y."/>
            <person name="Dirks R."/>
        </authorList>
    </citation>
    <scope>NUCLEOTIDE SEQUENCE</scope>
    <source>
        <strain evidence="1">Tag_6206</strain>
        <tissue evidence="1">Liver</tissue>
    </source>
</reference>
<comment type="caution">
    <text evidence="1">The sequence shown here is derived from an EMBL/GenBank/DDBJ whole genome shotgun (WGS) entry which is preliminary data.</text>
</comment>
<evidence type="ECO:0000313" key="1">
    <source>
        <dbReference type="EMBL" id="KAG5832358.1"/>
    </source>
</evidence>
<evidence type="ECO:0000313" key="2">
    <source>
        <dbReference type="Proteomes" id="UP001044222"/>
    </source>
</evidence>